<dbReference type="PANTHER" id="PTHR10039:SF16">
    <property type="entry name" value="GPI INOSITOL-DEACYLASE"/>
    <property type="match status" value="1"/>
</dbReference>
<dbReference type="EMBL" id="JAAMPI010000325">
    <property type="protein sequence ID" value="KAF4632698.1"/>
    <property type="molecule type" value="Genomic_DNA"/>
</dbReference>
<dbReference type="PANTHER" id="PTHR10039">
    <property type="entry name" value="AMELOGENIN"/>
    <property type="match status" value="1"/>
</dbReference>
<proteinExistence type="predicted"/>
<dbReference type="Pfam" id="PF22939">
    <property type="entry name" value="WHD_GPIID"/>
    <property type="match status" value="1"/>
</dbReference>
<evidence type="ECO:0000259" key="1">
    <source>
        <dbReference type="Pfam" id="PF22939"/>
    </source>
</evidence>
<gene>
    <name evidence="2" type="ORF">G7Y89_g5428</name>
</gene>
<reference evidence="2 3" key="1">
    <citation type="submission" date="2020-03" db="EMBL/GenBank/DDBJ databases">
        <title>Draft Genome Sequence of Cudoniella acicularis.</title>
        <authorList>
            <person name="Buettner E."/>
            <person name="Kellner H."/>
        </authorList>
    </citation>
    <scope>NUCLEOTIDE SEQUENCE [LARGE SCALE GENOMIC DNA]</scope>
    <source>
        <strain evidence="2 3">DSM 108380</strain>
    </source>
</reference>
<keyword evidence="3" id="KW-1185">Reference proteome</keyword>
<evidence type="ECO:0000313" key="2">
    <source>
        <dbReference type="EMBL" id="KAF4632698.1"/>
    </source>
</evidence>
<evidence type="ECO:0000313" key="3">
    <source>
        <dbReference type="Proteomes" id="UP000566819"/>
    </source>
</evidence>
<comment type="caution">
    <text evidence="2">The sequence shown here is derived from an EMBL/GenBank/DDBJ whole genome shotgun (WGS) entry which is preliminary data.</text>
</comment>
<protein>
    <recommendedName>
        <fullName evidence="1">GPI inositol-deacylase winged helix domain-containing protein</fullName>
    </recommendedName>
</protein>
<feature type="domain" description="GPI inositol-deacylase winged helix" evidence="1">
    <location>
        <begin position="235"/>
        <end position="307"/>
    </location>
</feature>
<accession>A0A8H4W3E1</accession>
<dbReference type="InterPro" id="IPR015943">
    <property type="entry name" value="WD40/YVTN_repeat-like_dom_sf"/>
</dbReference>
<dbReference type="Proteomes" id="UP000566819">
    <property type="component" value="Unassembled WGS sequence"/>
</dbReference>
<name>A0A8H4W3E1_9HELO</name>
<sequence length="843" mass="95816">MIFVIILRESKLCSFYETQKLSMGGPISRLIVSPDSATLGYREEKQIPMNADNRSIYKFDTETDQNHITIHNSLASPVDRLSKPVLNLREKQWHTRVEDLENYLGVSENLPDDPINVKDAQVQENDVRFGQDNERTVWRKLFLSGIFQTELPRHYWVIDGLVEAKARYLNIKSDDRAALAEKILRNSNGSFLWTVLVMNELSKAYSDKEISQILEDVPHSMEPLYHRTLEVMLQTIRTRGKKPTHTLLIWLTCATRPLATKELDGALKLATKDSFPKLEETVVALCGQLVTVDKFGRVKMADPRAHDVFMLVERFLKSNVLSWIEVIAKTQNLIPLIVTARNLWAYLHSCTTERAALGWEMQNLKGLTNGTVSLYYATPCQEYNVLDHGEAVRLLQFKSKSDLMASCGLKTIRIWNIRRGEAIYTFQAPQRPICLTFNNDLLLAASHRNYLASWDLDNDGIQQPDRPWHGLVEYRDTPLHHPPRAISISVSHKMMPVTYNNEPVKLWGLEQATHKSLAHILSWWPEKNIIINVDTSNRIFAWKLRKSERGGWKTEKMLLQSRLDCGKSIIQVLQGEKAGNFILSNRDSDHLWSINGHKEGTRTCSTNPGIRKWIQHHQSPQHMICIEGAVARIYAWSDWSEIVFVRLDIDTIGLQLKSVHLYMGHRERTLLELSELNGSATTRGMHLIDAAAFGIANELVQEGVVETSKAQKASEKISGKEEVTVAAVSNSLLGAQFTAFAHYTVHIISLSDTGKLILLDIYSWVCSADLENLGNDSVSFIRHFFVPYEWFSGTRGVICAVTKRDVLFARNDDVVIANDRLEFIVKVDAELKVAKPRGSRGSL</sequence>
<organism evidence="2 3">
    <name type="scientific">Cudoniella acicularis</name>
    <dbReference type="NCBI Taxonomy" id="354080"/>
    <lineage>
        <taxon>Eukaryota</taxon>
        <taxon>Fungi</taxon>
        <taxon>Dikarya</taxon>
        <taxon>Ascomycota</taxon>
        <taxon>Pezizomycotina</taxon>
        <taxon>Leotiomycetes</taxon>
        <taxon>Helotiales</taxon>
        <taxon>Tricladiaceae</taxon>
        <taxon>Cudoniella</taxon>
    </lineage>
</organism>
<dbReference type="AlphaFoldDB" id="A0A8H4W3E1"/>
<dbReference type="InterPro" id="IPR054471">
    <property type="entry name" value="GPIID_WHD"/>
</dbReference>
<dbReference type="Gene3D" id="2.130.10.10">
    <property type="entry name" value="YVTN repeat-like/Quinoprotein amine dehydrogenase"/>
    <property type="match status" value="1"/>
</dbReference>
<dbReference type="SUPFAM" id="SSF50978">
    <property type="entry name" value="WD40 repeat-like"/>
    <property type="match status" value="1"/>
</dbReference>
<dbReference type="OrthoDB" id="194358at2759"/>
<dbReference type="InterPro" id="IPR036322">
    <property type="entry name" value="WD40_repeat_dom_sf"/>
</dbReference>